<dbReference type="AlphaFoldDB" id="A0AA48KN09"/>
<sequence length="65" mass="7855">MSLNLKIKLMKKLVLVKEIYMDAFRNLGHIIVEKYFKIFAWFSFVMFFIVLYAFIYRIATGFAFD</sequence>
<name>A0AA48KN09_9FLAO</name>
<dbReference type="Pfam" id="PF20532">
    <property type="entry name" value="DUF6747"/>
    <property type="match status" value="1"/>
</dbReference>
<dbReference type="EMBL" id="AP027268">
    <property type="protein sequence ID" value="BDW92403.1"/>
    <property type="molecule type" value="Genomic_DNA"/>
</dbReference>
<dbReference type="InterPro" id="IPR046635">
    <property type="entry name" value="DUF6747"/>
</dbReference>
<keyword evidence="3" id="KW-1185">Reference proteome</keyword>
<reference evidence="2 3" key="1">
    <citation type="submission" date="2023-01" db="EMBL/GenBank/DDBJ databases">
        <title>Complete genome sequence of Muricauda aquimarina strain IFOP_LL357.</title>
        <authorList>
            <person name="Gajardo G."/>
            <person name="Ueki S."/>
            <person name="Maruyama F."/>
        </authorList>
    </citation>
    <scope>NUCLEOTIDE SEQUENCE [LARGE SCALE GENOMIC DNA]</scope>
    <source>
        <strain evidence="2 3">IFOP_LL357</strain>
    </source>
</reference>
<keyword evidence="1" id="KW-1133">Transmembrane helix</keyword>
<feature type="transmembrane region" description="Helical" evidence="1">
    <location>
        <begin position="38"/>
        <end position="59"/>
    </location>
</feature>
<dbReference type="Proteomes" id="UP001330184">
    <property type="component" value="Chromosome"/>
</dbReference>
<protein>
    <submittedName>
        <fullName evidence="2">Uncharacterized protein</fullName>
    </submittedName>
</protein>
<keyword evidence="1" id="KW-0472">Membrane</keyword>
<accession>A0AA48KN09</accession>
<organism evidence="2 3">
    <name type="scientific">Flagellimonas marinaquae</name>
    <dbReference type="NCBI Taxonomy" id="254955"/>
    <lineage>
        <taxon>Bacteria</taxon>
        <taxon>Pseudomonadati</taxon>
        <taxon>Bacteroidota</taxon>
        <taxon>Flavobacteriia</taxon>
        <taxon>Flavobacteriales</taxon>
        <taxon>Flavobacteriaceae</taxon>
        <taxon>Flagellimonas</taxon>
    </lineage>
</organism>
<gene>
    <name evidence="2" type="ORF">MACH07_12350</name>
</gene>
<evidence type="ECO:0000313" key="3">
    <source>
        <dbReference type="Proteomes" id="UP001330184"/>
    </source>
</evidence>
<proteinExistence type="predicted"/>
<evidence type="ECO:0000313" key="2">
    <source>
        <dbReference type="EMBL" id="BDW92403.1"/>
    </source>
</evidence>
<evidence type="ECO:0000256" key="1">
    <source>
        <dbReference type="SAM" id="Phobius"/>
    </source>
</evidence>
<keyword evidence="1" id="KW-0812">Transmembrane</keyword>